<dbReference type="SUPFAM" id="SSF53822">
    <property type="entry name" value="Periplasmic binding protein-like I"/>
    <property type="match status" value="1"/>
</dbReference>
<dbReference type="Pfam" id="PF01094">
    <property type="entry name" value="ANF_receptor"/>
    <property type="match status" value="1"/>
</dbReference>
<evidence type="ECO:0000256" key="5">
    <source>
        <dbReference type="ARBA" id="ARBA00023170"/>
    </source>
</evidence>
<feature type="non-terminal residue" evidence="8">
    <location>
        <position position="246"/>
    </location>
</feature>
<dbReference type="InterPro" id="IPR001828">
    <property type="entry name" value="ANF_lig-bd_rcpt"/>
</dbReference>
<dbReference type="InterPro" id="IPR028082">
    <property type="entry name" value="Peripla_BP_I"/>
</dbReference>
<comment type="subcellular location">
    <subcellularLocation>
        <location evidence="1">Membrane</location>
        <topology evidence="1">Multi-pass membrane protein</topology>
    </subcellularLocation>
</comment>
<keyword evidence="5" id="KW-0675">Receptor</keyword>
<dbReference type="OrthoDB" id="2150267at2759"/>
<keyword evidence="4" id="KW-0472">Membrane</keyword>
<gene>
    <name evidence="8" type="ORF">OFUS_LOCUS11299</name>
</gene>
<evidence type="ECO:0000256" key="3">
    <source>
        <dbReference type="ARBA" id="ARBA00022989"/>
    </source>
</evidence>
<dbReference type="GO" id="GO:0004930">
    <property type="term" value="F:G protein-coupled receptor activity"/>
    <property type="evidence" value="ECO:0007669"/>
    <property type="project" value="InterPro"/>
</dbReference>
<evidence type="ECO:0000256" key="2">
    <source>
        <dbReference type="ARBA" id="ARBA00022692"/>
    </source>
</evidence>
<evidence type="ECO:0000313" key="8">
    <source>
        <dbReference type="EMBL" id="CAH1785201.1"/>
    </source>
</evidence>
<keyword evidence="9" id="KW-1185">Reference proteome</keyword>
<protein>
    <recommendedName>
        <fullName evidence="7">Receptor ligand binding region domain-containing protein</fullName>
    </recommendedName>
</protein>
<comment type="caution">
    <text evidence="8">The sequence shown here is derived from an EMBL/GenBank/DDBJ whole genome shotgun (WGS) entry which is preliminary data.</text>
</comment>
<dbReference type="Gene3D" id="3.40.50.2300">
    <property type="match status" value="1"/>
</dbReference>
<keyword evidence="2" id="KW-0812">Transmembrane</keyword>
<dbReference type="EMBL" id="CAIIXF020000005">
    <property type="protein sequence ID" value="CAH1785201.1"/>
    <property type="molecule type" value="Genomic_DNA"/>
</dbReference>
<dbReference type="GO" id="GO:0016020">
    <property type="term" value="C:membrane"/>
    <property type="evidence" value="ECO:0007669"/>
    <property type="project" value="UniProtKB-SubCell"/>
</dbReference>
<evidence type="ECO:0000313" key="9">
    <source>
        <dbReference type="Proteomes" id="UP000749559"/>
    </source>
</evidence>
<evidence type="ECO:0000259" key="7">
    <source>
        <dbReference type="Pfam" id="PF01094"/>
    </source>
</evidence>
<reference evidence="8" key="1">
    <citation type="submission" date="2022-03" db="EMBL/GenBank/DDBJ databases">
        <authorList>
            <person name="Martin C."/>
        </authorList>
    </citation>
    <scope>NUCLEOTIDE SEQUENCE</scope>
</reference>
<dbReference type="PRINTS" id="PR00248">
    <property type="entry name" value="GPCRMGR"/>
</dbReference>
<evidence type="ECO:0000256" key="1">
    <source>
        <dbReference type="ARBA" id="ARBA00004141"/>
    </source>
</evidence>
<feature type="domain" description="Receptor ligand binding region" evidence="7">
    <location>
        <begin position="22"/>
        <end position="223"/>
    </location>
</feature>
<dbReference type="AlphaFoldDB" id="A0A8S4NWR0"/>
<evidence type="ECO:0000256" key="4">
    <source>
        <dbReference type="ARBA" id="ARBA00023136"/>
    </source>
</evidence>
<keyword evidence="6" id="KW-0325">Glycoprotein</keyword>
<name>A0A8S4NWR0_OWEFU</name>
<accession>A0A8S4NWR0</accession>
<evidence type="ECO:0000256" key="6">
    <source>
        <dbReference type="ARBA" id="ARBA00023180"/>
    </source>
</evidence>
<dbReference type="PANTHER" id="PTHR24060">
    <property type="entry name" value="METABOTROPIC GLUTAMATE RECEPTOR"/>
    <property type="match status" value="1"/>
</dbReference>
<dbReference type="InterPro" id="IPR050726">
    <property type="entry name" value="mGluR"/>
</dbReference>
<dbReference type="InterPro" id="IPR000337">
    <property type="entry name" value="GPCR_3"/>
</dbReference>
<keyword evidence="3" id="KW-1133">Transmembrane helix</keyword>
<sequence>MVMFGLTKNGCKDISLFPFQYMEAVELALKQINRHEGQFEDLGIKIGAIFMDDCSSAEHGPKVIRKFYEGDLLVHDSIGARIGPDRVVGFVGSQGSDSTMKVAEYLKTTQTALVTPFATSPQLSDRTRFPYVVRTVPSDSKQGPALATLFMSLGWPNVHVIILDGVGYTRDLANTFKETFEREEQGRCISSIHMQSVSQMRYSNEQIISAIINSTSNTDIVLYVALNIRALLEAKEKYLGNERKTS</sequence>
<proteinExistence type="predicted"/>
<dbReference type="Proteomes" id="UP000749559">
    <property type="component" value="Unassembled WGS sequence"/>
</dbReference>
<organism evidence="8 9">
    <name type="scientific">Owenia fusiformis</name>
    <name type="common">Polychaete worm</name>
    <dbReference type="NCBI Taxonomy" id="6347"/>
    <lineage>
        <taxon>Eukaryota</taxon>
        <taxon>Metazoa</taxon>
        <taxon>Spiralia</taxon>
        <taxon>Lophotrochozoa</taxon>
        <taxon>Annelida</taxon>
        <taxon>Polychaeta</taxon>
        <taxon>Sedentaria</taxon>
        <taxon>Canalipalpata</taxon>
        <taxon>Sabellida</taxon>
        <taxon>Oweniida</taxon>
        <taxon>Oweniidae</taxon>
        <taxon>Owenia</taxon>
    </lineage>
</organism>